<sequence>MTWERRGVNVVSSSSNLDELRSTVVPSPSCNHGGGINIINELRSRRQRYHLTPIMAKPDHIVIPQDEISRAGDVNIYEAFIAIVICRLKEEVK</sequence>
<accession>A0ABU6QUT1</accession>
<proteinExistence type="predicted"/>
<organism evidence="1 2">
    <name type="scientific">Stylosanthes scabra</name>
    <dbReference type="NCBI Taxonomy" id="79078"/>
    <lineage>
        <taxon>Eukaryota</taxon>
        <taxon>Viridiplantae</taxon>
        <taxon>Streptophyta</taxon>
        <taxon>Embryophyta</taxon>
        <taxon>Tracheophyta</taxon>
        <taxon>Spermatophyta</taxon>
        <taxon>Magnoliopsida</taxon>
        <taxon>eudicotyledons</taxon>
        <taxon>Gunneridae</taxon>
        <taxon>Pentapetalae</taxon>
        <taxon>rosids</taxon>
        <taxon>fabids</taxon>
        <taxon>Fabales</taxon>
        <taxon>Fabaceae</taxon>
        <taxon>Papilionoideae</taxon>
        <taxon>50 kb inversion clade</taxon>
        <taxon>dalbergioids sensu lato</taxon>
        <taxon>Dalbergieae</taxon>
        <taxon>Pterocarpus clade</taxon>
        <taxon>Stylosanthes</taxon>
    </lineage>
</organism>
<reference evidence="1 2" key="1">
    <citation type="journal article" date="2023" name="Plants (Basel)">
        <title>Bridging the Gap: Combining Genomics and Transcriptomics Approaches to Understand Stylosanthes scabra, an Orphan Legume from the Brazilian Caatinga.</title>
        <authorList>
            <person name="Ferreira-Neto J.R.C."/>
            <person name="da Silva M.D."/>
            <person name="Binneck E."/>
            <person name="de Melo N.F."/>
            <person name="da Silva R.H."/>
            <person name="de Melo A.L.T.M."/>
            <person name="Pandolfi V."/>
            <person name="Bustamante F.O."/>
            <person name="Brasileiro-Vidal A.C."/>
            <person name="Benko-Iseppon A.M."/>
        </authorList>
    </citation>
    <scope>NUCLEOTIDE SEQUENCE [LARGE SCALE GENOMIC DNA]</scope>
    <source>
        <tissue evidence="1">Leaves</tissue>
    </source>
</reference>
<comment type="caution">
    <text evidence="1">The sequence shown here is derived from an EMBL/GenBank/DDBJ whole genome shotgun (WGS) entry which is preliminary data.</text>
</comment>
<dbReference type="Proteomes" id="UP001341840">
    <property type="component" value="Unassembled WGS sequence"/>
</dbReference>
<gene>
    <name evidence="1" type="ORF">PIB30_089973</name>
</gene>
<dbReference type="EMBL" id="JASCZI010001710">
    <property type="protein sequence ID" value="MED6115387.1"/>
    <property type="molecule type" value="Genomic_DNA"/>
</dbReference>
<evidence type="ECO:0000313" key="1">
    <source>
        <dbReference type="EMBL" id="MED6115387.1"/>
    </source>
</evidence>
<protein>
    <submittedName>
        <fullName evidence="1">Uncharacterized protein</fullName>
    </submittedName>
</protein>
<name>A0ABU6QUT1_9FABA</name>
<feature type="non-terminal residue" evidence="1">
    <location>
        <position position="93"/>
    </location>
</feature>
<keyword evidence="2" id="KW-1185">Reference proteome</keyword>
<evidence type="ECO:0000313" key="2">
    <source>
        <dbReference type="Proteomes" id="UP001341840"/>
    </source>
</evidence>